<dbReference type="GO" id="GO:0034975">
    <property type="term" value="P:protein folding in endoplasmic reticulum"/>
    <property type="evidence" value="ECO:0007669"/>
    <property type="project" value="TreeGrafter"/>
</dbReference>
<dbReference type="OrthoDB" id="6745403at2759"/>
<feature type="transmembrane region" description="Helical" evidence="9">
    <location>
        <begin position="164"/>
        <end position="183"/>
    </location>
</feature>
<evidence type="ECO:0000313" key="10">
    <source>
        <dbReference type="EMBL" id="KNC83317.1"/>
    </source>
</evidence>
<feature type="transmembrane region" description="Helical" evidence="9">
    <location>
        <begin position="112"/>
        <end position="131"/>
    </location>
</feature>
<evidence type="ECO:0000256" key="1">
    <source>
        <dbReference type="ARBA" id="ARBA00004141"/>
    </source>
</evidence>
<evidence type="ECO:0000256" key="2">
    <source>
        <dbReference type="ARBA" id="ARBA00005376"/>
    </source>
</evidence>
<evidence type="ECO:0000256" key="3">
    <source>
        <dbReference type="ARBA" id="ARBA00020822"/>
    </source>
</evidence>
<dbReference type="PANTHER" id="PTHR13116:SF5">
    <property type="entry name" value="ER MEMBRANE PROTEIN COMPLEX SUBUNIT 3"/>
    <property type="match status" value="1"/>
</dbReference>
<evidence type="ECO:0000256" key="9">
    <source>
        <dbReference type="SAM" id="Phobius"/>
    </source>
</evidence>
<feature type="transmembrane region" description="Helical" evidence="9">
    <location>
        <begin position="13"/>
        <end position="32"/>
    </location>
</feature>
<evidence type="ECO:0000313" key="11">
    <source>
        <dbReference type="Proteomes" id="UP000054560"/>
    </source>
</evidence>
<keyword evidence="5 9" id="KW-1133">Transmembrane helix</keyword>
<feature type="region of interest" description="Disordered" evidence="8">
    <location>
        <begin position="190"/>
        <end position="209"/>
    </location>
</feature>
<keyword evidence="11" id="KW-1185">Reference proteome</keyword>
<dbReference type="GO" id="GO:0072546">
    <property type="term" value="C:EMC complex"/>
    <property type="evidence" value="ECO:0007669"/>
    <property type="project" value="TreeGrafter"/>
</dbReference>
<evidence type="ECO:0000256" key="5">
    <source>
        <dbReference type="ARBA" id="ARBA00022989"/>
    </source>
</evidence>
<keyword evidence="4 9" id="KW-0812">Transmembrane</keyword>
<dbReference type="AlphaFoldDB" id="A0A0L0G2F5"/>
<organism evidence="10 11">
    <name type="scientific">Sphaeroforma arctica JP610</name>
    <dbReference type="NCBI Taxonomy" id="667725"/>
    <lineage>
        <taxon>Eukaryota</taxon>
        <taxon>Ichthyosporea</taxon>
        <taxon>Ichthyophonida</taxon>
        <taxon>Sphaeroforma</taxon>
    </lineage>
</organism>
<proteinExistence type="inferred from homology"/>
<comment type="subcellular location">
    <subcellularLocation>
        <location evidence="1">Membrane</location>
        <topology evidence="1">Multi-pass membrane protein</topology>
    </subcellularLocation>
</comment>
<dbReference type="EMBL" id="KQ241843">
    <property type="protein sequence ID" value="KNC83317.1"/>
    <property type="molecule type" value="Genomic_DNA"/>
</dbReference>
<evidence type="ECO:0000256" key="4">
    <source>
        <dbReference type="ARBA" id="ARBA00022692"/>
    </source>
</evidence>
<dbReference type="SMART" id="SM01415">
    <property type="entry name" value="DUF106"/>
    <property type="match status" value="1"/>
</dbReference>
<dbReference type="InterPro" id="IPR008568">
    <property type="entry name" value="EMC3"/>
</dbReference>
<protein>
    <recommendedName>
        <fullName evidence="3 7">ER membrane protein complex subunit 3</fullName>
    </recommendedName>
</protein>
<accession>A0A0L0G2F5</accession>
<dbReference type="PANTHER" id="PTHR13116">
    <property type="entry name" value="ER MEMBRANE PROTEIN COMPLEX SUBUNIT 3"/>
    <property type="match status" value="1"/>
</dbReference>
<dbReference type="Pfam" id="PF01956">
    <property type="entry name" value="EMC3_TMCO1"/>
    <property type="match status" value="1"/>
</dbReference>
<reference evidence="10 11" key="1">
    <citation type="submission" date="2011-02" db="EMBL/GenBank/DDBJ databases">
        <title>The Genome Sequence of Sphaeroforma arctica JP610.</title>
        <authorList>
            <consortium name="The Broad Institute Genome Sequencing Platform"/>
            <person name="Russ C."/>
            <person name="Cuomo C."/>
            <person name="Young S.K."/>
            <person name="Zeng Q."/>
            <person name="Gargeya S."/>
            <person name="Alvarado L."/>
            <person name="Berlin A."/>
            <person name="Chapman S.B."/>
            <person name="Chen Z."/>
            <person name="Freedman E."/>
            <person name="Gellesch M."/>
            <person name="Goldberg J."/>
            <person name="Griggs A."/>
            <person name="Gujja S."/>
            <person name="Heilman E."/>
            <person name="Heiman D."/>
            <person name="Howarth C."/>
            <person name="Mehta T."/>
            <person name="Neiman D."/>
            <person name="Pearson M."/>
            <person name="Roberts A."/>
            <person name="Saif S."/>
            <person name="Shea T."/>
            <person name="Shenoy N."/>
            <person name="Sisk P."/>
            <person name="Stolte C."/>
            <person name="Sykes S."/>
            <person name="White J."/>
            <person name="Yandava C."/>
            <person name="Burger G."/>
            <person name="Gray M.W."/>
            <person name="Holland P.W.H."/>
            <person name="King N."/>
            <person name="Lang F.B.F."/>
            <person name="Roger A.J."/>
            <person name="Ruiz-Trillo I."/>
            <person name="Haas B."/>
            <person name="Nusbaum C."/>
            <person name="Birren B."/>
        </authorList>
    </citation>
    <scope>NUCLEOTIDE SEQUENCE [LARGE SCALE GENOMIC DNA]</scope>
    <source>
        <strain evidence="10 11">JP610</strain>
    </source>
</reference>
<comment type="similarity">
    <text evidence="2 7">Belongs to the EMC3 family.</text>
</comment>
<dbReference type="GeneID" id="25904917"/>
<evidence type="ECO:0000256" key="8">
    <source>
        <dbReference type="SAM" id="MobiDB-lite"/>
    </source>
</evidence>
<dbReference type="eggNOG" id="KOG3188">
    <property type="taxonomic scope" value="Eukaryota"/>
</dbReference>
<dbReference type="InterPro" id="IPR002809">
    <property type="entry name" value="EMC3/TMCO1"/>
</dbReference>
<dbReference type="RefSeq" id="XP_014157219.1">
    <property type="nucleotide sequence ID" value="XM_014301744.1"/>
</dbReference>
<evidence type="ECO:0000256" key="7">
    <source>
        <dbReference type="PIRNR" id="PIRNR010045"/>
    </source>
</evidence>
<dbReference type="STRING" id="667725.A0A0L0G2F5"/>
<keyword evidence="6 9" id="KW-0472">Membrane</keyword>
<gene>
    <name evidence="10" type="ORF">SARC_04413</name>
</gene>
<evidence type="ECO:0000256" key="6">
    <source>
        <dbReference type="ARBA" id="ARBA00023136"/>
    </source>
</evidence>
<dbReference type="Proteomes" id="UP000054560">
    <property type="component" value="Unassembled WGS sequence"/>
</dbReference>
<sequence length="246" mass="28137">MTNLFLDPNIRDWVFIPLVLVMLAVGILRANIAKLMASEKKPKKQDIIDNGYLQRARMLRANGRLISKESFAMRKSFFNHESKGFFRQEREQANPTQDPNMMADMMKGNMSMILPQILLMTWVNQFFYGFLTTQVPFPLTLKFKEMTQRGVELQALDATWISSLSWYFLIVYGIQGLQILITGSAGPNDEKRMAEQMSGGGGGPQQPDMNVIFKQEREGLELVDHDYDLDKVEGRLLGLTQGKKFD</sequence>
<dbReference type="PIRSF" id="PIRSF010045">
    <property type="entry name" value="DUF850_TM_euk"/>
    <property type="match status" value="1"/>
</dbReference>
<name>A0A0L0G2F5_9EUKA</name>